<dbReference type="AlphaFoldDB" id="T0Y4U1"/>
<sequence length="138" mass="15808">MEAYLVAGEPRNVLLLKRTEARGGFWQPVSGRWEPRDGDLGATVRREVQEETGFRPLHHLTDLQWSFAFPGRDGRTWRVHAFAAELRGRAAPVLSDEHTAFQWLPLGQALTRLAWEDNREALRRLAFRLPLGAGRDPR</sequence>
<feature type="domain" description="Nudix hydrolase" evidence="1">
    <location>
        <begin position="1"/>
        <end position="126"/>
    </location>
</feature>
<dbReference type="PROSITE" id="PS51462">
    <property type="entry name" value="NUDIX"/>
    <property type="match status" value="1"/>
</dbReference>
<reference evidence="2" key="2">
    <citation type="journal article" date="2014" name="ISME J.">
        <title>Microbial stratification in low pH oxic and suboxic macroscopic growths along an acid mine drainage.</title>
        <authorList>
            <person name="Mendez-Garcia C."/>
            <person name="Mesa V."/>
            <person name="Sprenger R.R."/>
            <person name="Richter M."/>
            <person name="Diez M.S."/>
            <person name="Solano J."/>
            <person name="Bargiela R."/>
            <person name="Golyshina O.V."/>
            <person name="Manteca A."/>
            <person name="Ramos J.L."/>
            <person name="Gallego J.R."/>
            <person name="Llorente I."/>
            <person name="Martins Dos Santos V.A."/>
            <person name="Jensen O.N."/>
            <person name="Pelaez A.I."/>
            <person name="Sanchez J."/>
            <person name="Ferrer M."/>
        </authorList>
    </citation>
    <scope>NUCLEOTIDE SEQUENCE</scope>
</reference>
<protein>
    <submittedName>
        <fullName evidence="2">NUDIX hydrolase, core domain protein</fullName>
    </submittedName>
</protein>
<dbReference type="CDD" id="cd04664">
    <property type="entry name" value="NUDIX_DHNTPase_like"/>
    <property type="match status" value="1"/>
</dbReference>
<dbReference type="InterPro" id="IPR000086">
    <property type="entry name" value="NUDIX_hydrolase_dom"/>
</dbReference>
<dbReference type="Pfam" id="PF00293">
    <property type="entry name" value="NUDIX"/>
    <property type="match status" value="1"/>
</dbReference>
<organism evidence="2">
    <name type="scientific">mine drainage metagenome</name>
    <dbReference type="NCBI Taxonomy" id="410659"/>
    <lineage>
        <taxon>unclassified sequences</taxon>
        <taxon>metagenomes</taxon>
        <taxon>ecological metagenomes</taxon>
    </lineage>
</organism>
<dbReference type="GO" id="GO:0016787">
    <property type="term" value="F:hydrolase activity"/>
    <property type="evidence" value="ECO:0007669"/>
    <property type="project" value="UniProtKB-KW"/>
</dbReference>
<evidence type="ECO:0000259" key="1">
    <source>
        <dbReference type="PROSITE" id="PS51462"/>
    </source>
</evidence>
<name>T0Y4U1_9ZZZZ</name>
<reference evidence="2" key="1">
    <citation type="submission" date="2013-08" db="EMBL/GenBank/DDBJ databases">
        <authorList>
            <person name="Mendez C."/>
            <person name="Richter M."/>
            <person name="Ferrer M."/>
            <person name="Sanchez J."/>
        </authorList>
    </citation>
    <scope>NUCLEOTIDE SEQUENCE</scope>
</reference>
<dbReference type="Gene3D" id="3.90.79.10">
    <property type="entry name" value="Nucleoside Triphosphate Pyrophosphohydrolase"/>
    <property type="match status" value="1"/>
</dbReference>
<gene>
    <name evidence="2" type="ORF">B1B_19361</name>
</gene>
<dbReference type="PANTHER" id="PTHR43736:SF1">
    <property type="entry name" value="DIHYDRONEOPTERIN TRIPHOSPHATE DIPHOSPHATASE"/>
    <property type="match status" value="1"/>
</dbReference>
<dbReference type="InterPro" id="IPR015797">
    <property type="entry name" value="NUDIX_hydrolase-like_dom_sf"/>
</dbReference>
<accession>T0Y4U1</accession>
<keyword evidence="2" id="KW-0378">Hydrolase</keyword>
<comment type="caution">
    <text evidence="2">The sequence shown here is derived from an EMBL/GenBank/DDBJ whole genome shotgun (WGS) entry which is preliminary data.</text>
</comment>
<evidence type="ECO:0000313" key="2">
    <source>
        <dbReference type="EMBL" id="EQD26962.1"/>
    </source>
</evidence>
<dbReference type="PANTHER" id="PTHR43736">
    <property type="entry name" value="ADP-RIBOSE PYROPHOSPHATASE"/>
    <property type="match status" value="1"/>
</dbReference>
<proteinExistence type="predicted"/>
<dbReference type="SUPFAM" id="SSF55811">
    <property type="entry name" value="Nudix"/>
    <property type="match status" value="1"/>
</dbReference>
<dbReference type="EMBL" id="AUZY01013012">
    <property type="protein sequence ID" value="EQD26962.1"/>
    <property type="molecule type" value="Genomic_DNA"/>
</dbReference>